<dbReference type="KEGG" id="ccjz:ccrud_14100"/>
<dbReference type="EMBL" id="CP015623">
    <property type="protein sequence ID" value="ANE05469.1"/>
    <property type="molecule type" value="Genomic_DNA"/>
</dbReference>
<organism evidence="6 7">
    <name type="scientific">Corynebacterium crudilactis</name>
    <dbReference type="NCBI Taxonomy" id="1652495"/>
    <lineage>
        <taxon>Bacteria</taxon>
        <taxon>Bacillati</taxon>
        <taxon>Actinomycetota</taxon>
        <taxon>Actinomycetes</taxon>
        <taxon>Mycobacteriales</taxon>
        <taxon>Corynebacteriaceae</taxon>
        <taxon>Corynebacterium</taxon>
    </lineage>
</organism>
<evidence type="ECO:0000313" key="7">
    <source>
        <dbReference type="Proteomes" id="UP000076929"/>
    </source>
</evidence>
<dbReference type="InterPro" id="IPR027417">
    <property type="entry name" value="P-loop_NTPase"/>
</dbReference>
<keyword evidence="6" id="KW-0614">Plasmid</keyword>
<evidence type="ECO:0000256" key="4">
    <source>
        <dbReference type="SAM" id="Coils"/>
    </source>
</evidence>
<dbReference type="Proteomes" id="UP000076929">
    <property type="component" value="Plasmid pCRULAC1"/>
</dbReference>
<evidence type="ECO:0000256" key="2">
    <source>
        <dbReference type="ARBA" id="ARBA00011322"/>
    </source>
</evidence>
<sequence length="792" mass="86280">MRVQKIHLFNFRSVEDLTLDLTNDGLHALIGSFGSGKSSFLTGLRFALFGDNGEAGANLDLRRRGCPEGEDAGCEVTFTHENTTYVARRWLRRSVTKARGVAEKAQASLTINGTPVDGITARTLTQEMEEILGMNAKAFTSASLIPQGEVATLMKASPAEVQALIEEHTGLDVLTKQRDLARKRANDAESTAKALPGDAEDLYEKENQLKDASEETEEAQAALKNAQDYFTATNNAAKNAHNHASELRAQERKATDHKTLVTQLTERANSAKQAVEALTQEAAEAGVDLHNSAEEERANKLAHIDQQLDHISTAGRRLKEAVDNTATANKLAAEARTALEAAGVKTRELDAQEQLLTEREQRVNSEAHNAAEIIEASLSAHATEKAELERLNKALNSLYGHNGNGHQCPTCFQEVSNFQALVGDIEASRDGAQRRMDKAVESGRAARTVEKESKQALVAINEARGEFERHRQSVNQLQRDVERLNTAADQAVLVENQHRNALASLVGYQDGGDEDLFAQGRELHVSLKNQRDMLVAASGLQQRYIRANHDATLAQEKLVETQSLVVDAPSAQEIAEAENTAQLLRTDADQASQEFNEATSVHAQAKSAQSIMQSLVEQARFDWSNKVAAQSNALVTRGEADVLSALRSDLLNEFTRSICRSASDLLAGFGGEYVAFRMDDDFVPRAELGDGTLVRTAILSGGEAAMVGLAFRIGITLHITGGGMPEQILGDEITNYLDEEGRRAVLAALNSIFPSVLLISHTAEVEDYASQVHRVERAELQATRWVDDLVNA</sequence>
<evidence type="ECO:0000259" key="5">
    <source>
        <dbReference type="Pfam" id="PF13476"/>
    </source>
</evidence>
<dbReference type="Gene3D" id="3.40.50.300">
    <property type="entry name" value="P-loop containing nucleotide triphosphate hydrolases"/>
    <property type="match status" value="2"/>
</dbReference>
<keyword evidence="7" id="KW-1185">Reference proteome</keyword>
<name>A0A172QXN5_9CORY</name>
<dbReference type="PANTHER" id="PTHR32114:SF2">
    <property type="entry name" value="ABC TRANSPORTER ABCH.3"/>
    <property type="match status" value="1"/>
</dbReference>
<comment type="subunit">
    <text evidence="2">Heterodimer of SbcC and SbcD.</text>
</comment>
<gene>
    <name evidence="6" type="ORF">ccrud_14100</name>
</gene>
<dbReference type="InterPro" id="IPR038729">
    <property type="entry name" value="Rad50/SbcC_AAA"/>
</dbReference>
<accession>A0A172QXN5</accession>
<dbReference type="SUPFAM" id="SSF52540">
    <property type="entry name" value="P-loop containing nucleoside triphosphate hydrolases"/>
    <property type="match status" value="1"/>
</dbReference>
<dbReference type="PANTHER" id="PTHR32114">
    <property type="entry name" value="ABC TRANSPORTER ABCH.3"/>
    <property type="match status" value="1"/>
</dbReference>
<dbReference type="RefSeq" id="WP_066570169.1">
    <property type="nucleotide sequence ID" value="NZ_CP015623.1"/>
</dbReference>
<comment type="similarity">
    <text evidence="1">Belongs to the SMC family. SbcC subfamily.</text>
</comment>
<protein>
    <recommendedName>
        <fullName evidence="3">Nuclease SbcCD subunit C</fullName>
    </recommendedName>
</protein>
<evidence type="ECO:0000256" key="3">
    <source>
        <dbReference type="ARBA" id="ARBA00013368"/>
    </source>
</evidence>
<reference evidence="6 7" key="1">
    <citation type="submission" date="2016-05" db="EMBL/GenBank/DDBJ databases">
        <title>Complete genome sequence of Corynebacterium crudilactis, a new Corynebacterium species isolated from raw cow's milk.</title>
        <authorList>
            <person name="Christian R."/>
            <person name="Zimmermann J."/>
            <person name="Lipski A."/>
            <person name="Kalinowski J."/>
        </authorList>
    </citation>
    <scope>NUCLEOTIDE SEQUENCE [LARGE SCALE GENOMIC DNA]</scope>
    <source>
        <strain evidence="6 7">JZ16</strain>
        <plasmid evidence="6 7">pCRULAC1</plasmid>
    </source>
</reference>
<dbReference type="GO" id="GO:0016887">
    <property type="term" value="F:ATP hydrolysis activity"/>
    <property type="evidence" value="ECO:0007669"/>
    <property type="project" value="InterPro"/>
</dbReference>
<evidence type="ECO:0000313" key="6">
    <source>
        <dbReference type="EMBL" id="ANE05469.1"/>
    </source>
</evidence>
<dbReference type="GO" id="GO:0006302">
    <property type="term" value="P:double-strand break repair"/>
    <property type="evidence" value="ECO:0007669"/>
    <property type="project" value="InterPro"/>
</dbReference>
<feature type="domain" description="Rad50/SbcC-type AAA" evidence="5">
    <location>
        <begin position="5"/>
        <end position="229"/>
    </location>
</feature>
<dbReference type="OrthoDB" id="9795626at2"/>
<proteinExistence type="inferred from homology"/>
<geneLocation type="plasmid" evidence="6 7">
    <name>pCRULAC1</name>
</geneLocation>
<feature type="coiled-coil region" evidence="4">
    <location>
        <begin position="460"/>
        <end position="494"/>
    </location>
</feature>
<feature type="coiled-coil region" evidence="4">
    <location>
        <begin position="171"/>
        <end position="229"/>
    </location>
</feature>
<dbReference type="AlphaFoldDB" id="A0A172QXN5"/>
<keyword evidence="4" id="KW-0175">Coiled coil</keyword>
<dbReference type="Pfam" id="PF13476">
    <property type="entry name" value="AAA_23"/>
    <property type="match status" value="1"/>
</dbReference>
<evidence type="ECO:0000256" key="1">
    <source>
        <dbReference type="ARBA" id="ARBA00006930"/>
    </source>
</evidence>